<accession>A0ABP7U759</accession>
<keyword evidence="3" id="KW-0560">Oxidoreductase</keyword>
<evidence type="ECO:0000256" key="3">
    <source>
        <dbReference type="ARBA" id="ARBA00023002"/>
    </source>
</evidence>
<dbReference type="PANTHER" id="PTHR38011">
    <property type="entry name" value="DIHYDROFOLATE REDUCTASE FAMILY PROTEIN (AFU_ORTHOLOGUE AFUA_8G06820)"/>
    <property type="match status" value="1"/>
</dbReference>
<evidence type="ECO:0000256" key="2">
    <source>
        <dbReference type="ARBA" id="ARBA00022857"/>
    </source>
</evidence>
<keyword evidence="6" id="KW-1185">Reference proteome</keyword>
<dbReference type="RefSeq" id="WP_344886117.1">
    <property type="nucleotide sequence ID" value="NZ_BAABAL010000028.1"/>
</dbReference>
<name>A0ABP7U759_9PSEU</name>
<comment type="pathway">
    <text evidence="1">Cofactor biosynthesis; riboflavin biosynthesis.</text>
</comment>
<dbReference type="Proteomes" id="UP001501747">
    <property type="component" value="Unassembled WGS sequence"/>
</dbReference>
<evidence type="ECO:0000313" key="6">
    <source>
        <dbReference type="Proteomes" id="UP001501747"/>
    </source>
</evidence>
<feature type="domain" description="Bacterial bifunctional deaminase-reductase C-terminal" evidence="4">
    <location>
        <begin position="31"/>
        <end position="234"/>
    </location>
</feature>
<dbReference type="InterPro" id="IPR050765">
    <property type="entry name" value="Riboflavin_Biosynth_HTPR"/>
</dbReference>
<dbReference type="Gene3D" id="3.40.430.10">
    <property type="entry name" value="Dihydrofolate Reductase, subunit A"/>
    <property type="match status" value="1"/>
</dbReference>
<dbReference type="EMBL" id="BAABAL010000028">
    <property type="protein sequence ID" value="GAA4037185.1"/>
    <property type="molecule type" value="Genomic_DNA"/>
</dbReference>
<sequence length="251" mass="26659">MDSLWSAQPDEPFDEGRIEEFYAYPAPLERPWVRVNFVSSVDGAVSVSGRSRGLSTPADHRVFQLGRDLADVVLVGLGTAVVEGYGGVPVTQRRAERRRRLGLSPVPPIALVTGRCALAPDSPLLTDTAVPPLVFTSSSAPASARKDVAAAGAEVIVAGQDRVDLRLALAELGERGLHKVDCEGGPTLFGNLIAEDLVDELCLTMSPLLVGGDAGRIATGPLPERPRALSLVSVLHEDDALLLRYGRERAP</sequence>
<evidence type="ECO:0000259" key="4">
    <source>
        <dbReference type="Pfam" id="PF01872"/>
    </source>
</evidence>
<reference evidence="6" key="1">
    <citation type="journal article" date="2019" name="Int. J. Syst. Evol. Microbiol.">
        <title>The Global Catalogue of Microorganisms (GCM) 10K type strain sequencing project: providing services to taxonomists for standard genome sequencing and annotation.</title>
        <authorList>
            <consortium name="The Broad Institute Genomics Platform"/>
            <consortium name="The Broad Institute Genome Sequencing Center for Infectious Disease"/>
            <person name="Wu L."/>
            <person name="Ma J."/>
        </authorList>
    </citation>
    <scope>NUCLEOTIDE SEQUENCE [LARGE SCALE GENOMIC DNA]</scope>
    <source>
        <strain evidence="6">JCM 17342</strain>
    </source>
</reference>
<organism evidence="5 6">
    <name type="scientific">Allokutzneria multivorans</name>
    <dbReference type="NCBI Taxonomy" id="1142134"/>
    <lineage>
        <taxon>Bacteria</taxon>
        <taxon>Bacillati</taxon>
        <taxon>Actinomycetota</taxon>
        <taxon>Actinomycetes</taxon>
        <taxon>Pseudonocardiales</taxon>
        <taxon>Pseudonocardiaceae</taxon>
        <taxon>Allokutzneria</taxon>
    </lineage>
</organism>
<proteinExistence type="predicted"/>
<dbReference type="Pfam" id="PF01872">
    <property type="entry name" value="RibD_C"/>
    <property type="match status" value="1"/>
</dbReference>
<keyword evidence="2" id="KW-0521">NADP</keyword>
<evidence type="ECO:0000256" key="1">
    <source>
        <dbReference type="ARBA" id="ARBA00005104"/>
    </source>
</evidence>
<dbReference type="SUPFAM" id="SSF53597">
    <property type="entry name" value="Dihydrofolate reductase-like"/>
    <property type="match status" value="1"/>
</dbReference>
<dbReference type="InterPro" id="IPR024072">
    <property type="entry name" value="DHFR-like_dom_sf"/>
</dbReference>
<gene>
    <name evidence="5" type="ORF">GCM10022247_73770</name>
</gene>
<evidence type="ECO:0000313" key="5">
    <source>
        <dbReference type="EMBL" id="GAA4037185.1"/>
    </source>
</evidence>
<dbReference type="InterPro" id="IPR002734">
    <property type="entry name" value="RibDG_C"/>
</dbReference>
<dbReference type="PANTHER" id="PTHR38011:SF7">
    <property type="entry name" value="2,5-DIAMINO-6-RIBOSYLAMINO-4(3H)-PYRIMIDINONE 5'-PHOSPHATE REDUCTASE"/>
    <property type="match status" value="1"/>
</dbReference>
<comment type="caution">
    <text evidence="5">The sequence shown here is derived from an EMBL/GenBank/DDBJ whole genome shotgun (WGS) entry which is preliminary data.</text>
</comment>
<protein>
    <submittedName>
        <fullName evidence="5">Pyrimidine reductase family protein</fullName>
    </submittedName>
</protein>